<dbReference type="InterPro" id="IPR036282">
    <property type="entry name" value="Glutathione-S-Trfase_C_sf"/>
</dbReference>
<dbReference type="OrthoDB" id="19141at2759"/>
<dbReference type="GO" id="GO:0017102">
    <property type="term" value="C:methionyl glutamyl tRNA synthetase complex"/>
    <property type="evidence" value="ECO:0007669"/>
    <property type="project" value="TreeGrafter"/>
</dbReference>
<dbReference type="InterPro" id="IPR002547">
    <property type="entry name" value="tRNA-bd_dom"/>
</dbReference>
<sequence>MASSTLDASLVTFLNTHAPNNAAEETDAVKASQALFPEAAYTDAEKQDITQWLSSASHIASSSDDAAKAAERLSSLNTHLASRTTVLGAKPSVADIALYQKLAPVVAKWSAEERTGEQGYHHIVRHVDFVQNSPLFGLKLDDKVNVDLDNVIFKIKPVDAKAEKERKKKEKEAAAAAAAGKGATPTTLTGEQGAKADKSKKEKTKDLAQAAGDAVAGTVAGKPAEGKKGAPEGAPTQKKEKKKKEPKPQKAAPVEKPLSPALIDLRVGHILKAETHPNADSLFVSTIACGDAPGTENTSEYEGQVVRTVCSGLNGLIPLAEMQNRKIIAVCNLKPVTMRGVKSCAMVLAASPKVKEGEDSHKGPVELVNPPADSKAGDRVYFEGWEGEPEGVLNPKKKVWETIQPGFTTTDGLEVGFNVAEVPQLSGEGPEKKTGVAKLRTAAGLCSVPTLKDAVVR</sequence>
<dbReference type="PANTHER" id="PTHR11586:SF33">
    <property type="entry name" value="AMINOACYL TRNA SYNTHASE COMPLEX-INTERACTING MULTIFUNCTIONAL PROTEIN 1"/>
    <property type="match status" value="1"/>
</dbReference>
<feature type="region of interest" description="Disordered" evidence="4">
    <location>
        <begin position="160"/>
        <end position="257"/>
    </location>
</feature>
<dbReference type="Gene3D" id="2.40.50.140">
    <property type="entry name" value="Nucleic acid-binding proteins"/>
    <property type="match status" value="1"/>
</dbReference>
<feature type="compositionally biased region" description="Basic and acidic residues" evidence="4">
    <location>
        <begin position="160"/>
        <end position="173"/>
    </location>
</feature>
<dbReference type="SUPFAM" id="SSF47616">
    <property type="entry name" value="GST C-terminal domain-like"/>
    <property type="match status" value="1"/>
</dbReference>
<protein>
    <submittedName>
        <fullName evidence="6">G4 quadruplex nucleic acid binding protein</fullName>
    </submittedName>
</protein>
<dbReference type="GO" id="GO:0000049">
    <property type="term" value="F:tRNA binding"/>
    <property type="evidence" value="ECO:0007669"/>
    <property type="project" value="UniProtKB-UniRule"/>
</dbReference>
<evidence type="ECO:0000259" key="5">
    <source>
        <dbReference type="PROSITE" id="PS50886"/>
    </source>
</evidence>
<dbReference type="AlphaFoldDB" id="A0A9P4TF87"/>
<dbReference type="EMBL" id="SWKU01000009">
    <property type="protein sequence ID" value="KAF3003649.1"/>
    <property type="molecule type" value="Genomic_DNA"/>
</dbReference>
<evidence type="ECO:0000313" key="6">
    <source>
        <dbReference type="EMBL" id="KAF3003649.1"/>
    </source>
</evidence>
<dbReference type="Pfam" id="PF21972">
    <property type="entry name" value="Arc1p_N_like"/>
    <property type="match status" value="1"/>
</dbReference>
<proteinExistence type="predicted"/>
<evidence type="ECO:0000256" key="1">
    <source>
        <dbReference type="ARBA" id="ARBA00022555"/>
    </source>
</evidence>
<feature type="compositionally biased region" description="Basic and acidic residues" evidence="4">
    <location>
        <begin position="194"/>
        <end position="206"/>
    </location>
</feature>
<feature type="compositionally biased region" description="Low complexity" evidence="4">
    <location>
        <begin position="208"/>
        <end position="221"/>
    </location>
</feature>
<reference evidence="6" key="1">
    <citation type="submission" date="2019-04" db="EMBL/GenBank/DDBJ databases">
        <title>Sequencing of skin fungus with MAO and IRED activity.</title>
        <authorList>
            <person name="Marsaioli A.J."/>
            <person name="Bonatto J.M.C."/>
            <person name="Reis Junior O."/>
        </authorList>
    </citation>
    <scope>NUCLEOTIDE SEQUENCE</scope>
    <source>
        <strain evidence="6">30M1</strain>
    </source>
</reference>
<keyword evidence="2 3" id="KW-0694">RNA-binding</keyword>
<dbReference type="FunFam" id="2.40.50.140:FF:000199">
    <property type="entry name" value="tRNA-aminoacylation cofactor ARC1"/>
    <property type="match status" value="1"/>
</dbReference>
<evidence type="ECO:0000256" key="2">
    <source>
        <dbReference type="ARBA" id="ARBA00022884"/>
    </source>
</evidence>
<keyword evidence="7" id="KW-1185">Reference proteome</keyword>
<evidence type="ECO:0000313" key="7">
    <source>
        <dbReference type="Proteomes" id="UP000801428"/>
    </source>
</evidence>
<organism evidence="6 7">
    <name type="scientific">Curvularia kusanoi</name>
    <name type="common">Cochliobolus kusanoi</name>
    <dbReference type="NCBI Taxonomy" id="90978"/>
    <lineage>
        <taxon>Eukaryota</taxon>
        <taxon>Fungi</taxon>
        <taxon>Dikarya</taxon>
        <taxon>Ascomycota</taxon>
        <taxon>Pezizomycotina</taxon>
        <taxon>Dothideomycetes</taxon>
        <taxon>Pleosporomycetidae</taxon>
        <taxon>Pleosporales</taxon>
        <taxon>Pleosporineae</taxon>
        <taxon>Pleosporaceae</taxon>
        <taxon>Curvularia</taxon>
    </lineage>
</organism>
<dbReference type="InterPro" id="IPR051270">
    <property type="entry name" value="Tyrosine-tRNA_ligase_regulator"/>
</dbReference>
<dbReference type="InterPro" id="IPR053836">
    <property type="entry name" value="Arc1-like_N"/>
</dbReference>
<evidence type="ECO:0000256" key="4">
    <source>
        <dbReference type="SAM" id="MobiDB-lite"/>
    </source>
</evidence>
<feature type="compositionally biased region" description="Low complexity" evidence="4">
    <location>
        <begin position="174"/>
        <end position="183"/>
    </location>
</feature>
<dbReference type="Gene3D" id="1.20.1050.130">
    <property type="match status" value="1"/>
</dbReference>
<dbReference type="Proteomes" id="UP000801428">
    <property type="component" value="Unassembled WGS sequence"/>
</dbReference>
<accession>A0A9P4TF87</accession>
<dbReference type="Pfam" id="PF01588">
    <property type="entry name" value="tRNA_bind"/>
    <property type="match status" value="1"/>
</dbReference>
<name>A0A9P4TF87_CURKU</name>
<evidence type="ECO:0000256" key="3">
    <source>
        <dbReference type="PROSITE-ProRule" id="PRU00209"/>
    </source>
</evidence>
<dbReference type="PANTHER" id="PTHR11586">
    <property type="entry name" value="TRNA-AMINOACYLATION COFACTOR ARC1 FAMILY MEMBER"/>
    <property type="match status" value="1"/>
</dbReference>
<comment type="caution">
    <text evidence="6">The sequence shown here is derived from an EMBL/GenBank/DDBJ whole genome shotgun (WGS) entry which is preliminary data.</text>
</comment>
<dbReference type="SUPFAM" id="SSF50249">
    <property type="entry name" value="Nucleic acid-binding proteins"/>
    <property type="match status" value="1"/>
</dbReference>
<dbReference type="PROSITE" id="PS50886">
    <property type="entry name" value="TRBD"/>
    <property type="match status" value="1"/>
</dbReference>
<dbReference type="InterPro" id="IPR012340">
    <property type="entry name" value="NA-bd_OB-fold"/>
</dbReference>
<dbReference type="CDD" id="cd10304">
    <property type="entry name" value="GST_C_Arc1p_N_like"/>
    <property type="match status" value="1"/>
</dbReference>
<feature type="domain" description="TRNA-binding" evidence="5">
    <location>
        <begin position="259"/>
        <end position="381"/>
    </location>
</feature>
<keyword evidence="1 3" id="KW-0820">tRNA-binding</keyword>
<gene>
    <name evidence="6" type="primary">ARC1</name>
    <name evidence="6" type="ORF">E8E13_008075</name>
</gene>